<proteinExistence type="predicted"/>
<keyword evidence="2" id="KW-0812">Transmembrane</keyword>
<name>A0A4Y1RNS9_PRUDU</name>
<keyword evidence="2" id="KW-1133">Transmembrane helix</keyword>
<gene>
    <name evidence="3" type="ORF">Prudu_017539</name>
</gene>
<dbReference type="EMBL" id="AP019302">
    <property type="protein sequence ID" value="BBH05994.1"/>
    <property type="molecule type" value="Genomic_DNA"/>
</dbReference>
<reference evidence="3" key="1">
    <citation type="journal article" date="2019" name="Science">
        <title>Mutation of a bHLH transcription factor allowed almond domestication.</title>
        <authorList>
            <person name="Sanchez-Perez R."/>
            <person name="Pavan S."/>
            <person name="Mazzeo R."/>
            <person name="Moldovan C."/>
            <person name="Aiese Cigliano R."/>
            <person name="Del Cueto J."/>
            <person name="Ricciardi F."/>
            <person name="Lotti C."/>
            <person name="Ricciardi L."/>
            <person name="Dicenta F."/>
            <person name="Lopez-Marques R.L."/>
            <person name="Lindberg Moller B."/>
        </authorList>
    </citation>
    <scope>NUCLEOTIDE SEQUENCE</scope>
</reference>
<evidence type="ECO:0000256" key="2">
    <source>
        <dbReference type="SAM" id="Phobius"/>
    </source>
</evidence>
<dbReference type="AlphaFoldDB" id="A0A4Y1RNS9"/>
<evidence type="ECO:0000313" key="3">
    <source>
        <dbReference type="EMBL" id="BBH05994.1"/>
    </source>
</evidence>
<evidence type="ECO:0000256" key="1">
    <source>
        <dbReference type="SAM" id="MobiDB-lite"/>
    </source>
</evidence>
<keyword evidence="2" id="KW-0472">Membrane</keyword>
<sequence length="175" mass="20196">MGRKRNGKQDNGLSSLFNSLPRRTVKTVGNGHKRFKQRWLSVLLTCSLSNLTIYIYVSTFTVIFEQFVPKREGFSGLEVEDWRSMSNKEVEEERRLYQCARNYEKIVKQFDELIEMMNTRSRLPKRRKNSTTAAPAPASQHEDNEVFAQTITRFLQDLRTNPAEPDCSTAPGDGN</sequence>
<feature type="region of interest" description="Disordered" evidence="1">
    <location>
        <begin position="121"/>
        <end position="145"/>
    </location>
</feature>
<protein>
    <submittedName>
        <fullName evidence="3">Uncharacterized protein</fullName>
    </submittedName>
</protein>
<accession>A0A4Y1RNS9</accession>
<organism evidence="3">
    <name type="scientific">Prunus dulcis</name>
    <name type="common">Almond</name>
    <name type="synonym">Amygdalus dulcis</name>
    <dbReference type="NCBI Taxonomy" id="3755"/>
    <lineage>
        <taxon>Eukaryota</taxon>
        <taxon>Viridiplantae</taxon>
        <taxon>Streptophyta</taxon>
        <taxon>Embryophyta</taxon>
        <taxon>Tracheophyta</taxon>
        <taxon>Spermatophyta</taxon>
        <taxon>Magnoliopsida</taxon>
        <taxon>eudicotyledons</taxon>
        <taxon>Gunneridae</taxon>
        <taxon>Pentapetalae</taxon>
        <taxon>rosids</taxon>
        <taxon>fabids</taxon>
        <taxon>Rosales</taxon>
        <taxon>Rosaceae</taxon>
        <taxon>Amygdaloideae</taxon>
        <taxon>Amygdaleae</taxon>
        <taxon>Prunus</taxon>
    </lineage>
</organism>
<feature type="transmembrane region" description="Helical" evidence="2">
    <location>
        <begin position="39"/>
        <end position="57"/>
    </location>
</feature>